<dbReference type="PROSITE" id="PS00041">
    <property type="entry name" value="HTH_ARAC_FAMILY_1"/>
    <property type="match status" value="1"/>
</dbReference>
<reference evidence="5 6" key="1">
    <citation type="submission" date="2019-02" db="EMBL/GenBank/DDBJ databases">
        <title>Deep-cultivation of Planctomycetes and their phenomic and genomic characterization uncovers novel biology.</title>
        <authorList>
            <person name="Wiegand S."/>
            <person name="Jogler M."/>
            <person name="Boedeker C."/>
            <person name="Pinto D."/>
            <person name="Vollmers J."/>
            <person name="Rivas-Marin E."/>
            <person name="Kohn T."/>
            <person name="Peeters S.H."/>
            <person name="Heuer A."/>
            <person name="Rast P."/>
            <person name="Oberbeckmann S."/>
            <person name="Bunk B."/>
            <person name="Jeske O."/>
            <person name="Meyerdierks A."/>
            <person name="Storesund J.E."/>
            <person name="Kallscheuer N."/>
            <person name="Luecker S."/>
            <person name="Lage O.M."/>
            <person name="Pohl T."/>
            <person name="Merkel B.J."/>
            <person name="Hornburger P."/>
            <person name="Mueller R.-W."/>
            <person name="Bruemmer F."/>
            <person name="Labrenz M."/>
            <person name="Spormann A.M."/>
            <person name="Op den Camp H."/>
            <person name="Overmann J."/>
            <person name="Amann R."/>
            <person name="Jetten M.S.M."/>
            <person name="Mascher T."/>
            <person name="Medema M.H."/>
            <person name="Devos D.P."/>
            <person name="Kaster A.-K."/>
            <person name="Ovreas L."/>
            <person name="Rohde M."/>
            <person name="Galperin M.Y."/>
            <person name="Jogler C."/>
        </authorList>
    </citation>
    <scope>NUCLEOTIDE SEQUENCE [LARGE SCALE GENOMIC DNA]</scope>
    <source>
        <strain evidence="5 6">Pan216</strain>
    </source>
</reference>
<dbReference type="GO" id="GO:0043565">
    <property type="term" value="F:sequence-specific DNA binding"/>
    <property type="evidence" value="ECO:0007669"/>
    <property type="project" value="InterPro"/>
</dbReference>
<keyword evidence="3" id="KW-0804">Transcription</keyword>
<proteinExistence type="predicted"/>
<dbReference type="RefSeq" id="WP_419192994.1">
    <property type="nucleotide sequence ID" value="NZ_CP036279.1"/>
</dbReference>
<keyword evidence="6" id="KW-1185">Reference proteome</keyword>
<evidence type="ECO:0000256" key="2">
    <source>
        <dbReference type="ARBA" id="ARBA00023125"/>
    </source>
</evidence>
<dbReference type="PANTHER" id="PTHR43280">
    <property type="entry name" value="ARAC-FAMILY TRANSCRIPTIONAL REGULATOR"/>
    <property type="match status" value="1"/>
</dbReference>
<evidence type="ECO:0000259" key="4">
    <source>
        <dbReference type="PROSITE" id="PS01124"/>
    </source>
</evidence>
<sequence length="263" mass="29584">MGSTNRWEMIKPALELRSHIEELAAREAARRVGAGADVKPLLGCFDQLRAATERGSRKRFVETDRRLHELIARIANVPGLLEAWRCAFAAVNAFRVDTIDRCWPDLSALLDAHRGLVETISKGDEVGAAQAGATHCDSVWYRLHYSNEIHDVGDDALARTMAYVAFHLNERLRLTSLARRVAGCSPGHLARRFRDEQGLSFTDYVMELRLQRAAELLRETADPIRMIAAHVGYQDPSRFSAHFRRRFGRAPRNFRAGVALGHS</sequence>
<gene>
    <name evidence="5" type="primary">soxS</name>
    <name evidence="5" type="ORF">Pan216_53540</name>
</gene>
<dbReference type="PANTHER" id="PTHR43280:SF2">
    <property type="entry name" value="HTH-TYPE TRANSCRIPTIONAL REGULATOR EXSA"/>
    <property type="match status" value="1"/>
</dbReference>
<evidence type="ECO:0000256" key="1">
    <source>
        <dbReference type="ARBA" id="ARBA00023015"/>
    </source>
</evidence>
<dbReference type="PRINTS" id="PR00032">
    <property type="entry name" value="HTHARAC"/>
</dbReference>
<keyword evidence="1" id="KW-0805">Transcription regulation</keyword>
<dbReference type="PROSITE" id="PS01124">
    <property type="entry name" value="HTH_ARAC_FAMILY_2"/>
    <property type="match status" value="1"/>
</dbReference>
<dbReference type="EMBL" id="CP036279">
    <property type="protein sequence ID" value="QDU64464.1"/>
    <property type="molecule type" value="Genomic_DNA"/>
</dbReference>
<protein>
    <submittedName>
        <fullName evidence="5">Regulatory protein SoxS</fullName>
    </submittedName>
</protein>
<dbReference type="InterPro" id="IPR009057">
    <property type="entry name" value="Homeodomain-like_sf"/>
</dbReference>
<feature type="domain" description="HTH araC/xylS-type" evidence="4">
    <location>
        <begin position="158"/>
        <end position="257"/>
    </location>
</feature>
<dbReference type="SUPFAM" id="SSF48008">
    <property type="entry name" value="GntR ligand-binding domain-like"/>
    <property type="match status" value="1"/>
</dbReference>
<dbReference type="SUPFAM" id="SSF46689">
    <property type="entry name" value="Homeodomain-like"/>
    <property type="match status" value="2"/>
</dbReference>
<evidence type="ECO:0000313" key="6">
    <source>
        <dbReference type="Proteomes" id="UP000317093"/>
    </source>
</evidence>
<dbReference type="Gene3D" id="1.20.120.530">
    <property type="entry name" value="GntR ligand-binding domain-like"/>
    <property type="match status" value="1"/>
</dbReference>
<dbReference type="InterPro" id="IPR020449">
    <property type="entry name" value="Tscrpt_reg_AraC-type_HTH"/>
</dbReference>
<dbReference type="KEGG" id="knv:Pan216_53540"/>
<dbReference type="AlphaFoldDB" id="A0A518BBV1"/>
<organism evidence="5 6">
    <name type="scientific">Kolteria novifilia</name>
    <dbReference type="NCBI Taxonomy" id="2527975"/>
    <lineage>
        <taxon>Bacteria</taxon>
        <taxon>Pseudomonadati</taxon>
        <taxon>Planctomycetota</taxon>
        <taxon>Planctomycetia</taxon>
        <taxon>Kolteriales</taxon>
        <taxon>Kolteriaceae</taxon>
        <taxon>Kolteria</taxon>
    </lineage>
</organism>
<dbReference type="SMART" id="SM00895">
    <property type="entry name" value="FCD"/>
    <property type="match status" value="1"/>
</dbReference>
<evidence type="ECO:0000313" key="5">
    <source>
        <dbReference type="EMBL" id="QDU64464.1"/>
    </source>
</evidence>
<dbReference type="InterPro" id="IPR008920">
    <property type="entry name" value="TF_FadR/GntR_C"/>
</dbReference>
<dbReference type="InterPro" id="IPR018060">
    <property type="entry name" value="HTH_AraC"/>
</dbReference>
<dbReference type="GO" id="GO:0003700">
    <property type="term" value="F:DNA-binding transcription factor activity"/>
    <property type="evidence" value="ECO:0007669"/>
    <property type="project" value="InterPro"/>
</dbReference>
<dbReference type="InterPro" id="IPR011711">
    <property type="entry name" value="GntR_C"/>
</dbReference>
<dbReference type="InterPro" id="IPR018062">
    <property type="entry name" value="HTH_AraC-typ_CS"/>
</dbReference>
<dbReference type="SMART" id="SM00342">
    <property type="entry name" value="HTH_ARAC"/>
    <property type="match status" value="1"/>
</dbReference>
<name>A0A518BBV1_9BACT</name>
<accession>A0A518BBV1</accession>
<keyword evidence="2" id="KW-0238">DNA-binding</keyword>
<dbReference type="Proteomes" id="UP000317093">
    <property type="component" value="Chromosome"/>
</dbReference>
<evidence type="ECO:0000256" key="3">
    <source>
        <dbReference type="ARBA" id="ARBA00023163"/>
    </source>
</evidence>
<dbReference type="Gene3D" id="1.10.10.60">
    <property type="entry name" value="Homeodomain-like"/>
    <property type="match status" value="1"/>
</dbReference>
<dbReference type="Pfam" id="PF07729">
    <property type="entry name" value="FCD"/>
    <property type="match status" value="1"/>
</dbReference>
<dbReference type="Pfam" id="PF12833">
    <property type="entry name" value="HTH_18"/>
    <property type="match status" value="1"/>
</dbReference>